<dbReference type="SUPFAM" id="SSF75217">
    <property type="entry name" value="alpha/beta knot"/>
    <property type="match status" value="1"/>
</dbReference>
<keyword evidence="5 7" id="KW-0819">tRNA processing</keyword>
<dbReference type="PANTHER" id="PTHR43453">
    <property type="entry name" value="RRNA METHYLASE-LIKE"/>
    <property type="match status" value="1"/>
</dbReference>
<comment type="catalytic activity">
    <reaction evidence="7">
        <text>guanosine(18) in tRNA + S-adenosyl-L-methionine = 2'-O-methylguanosine(18) in tRNA + S-adenosyl-L-homocysteine + H(+)</text>
        <dbReference type="Rhea" id="RHEA:20077"/>
        <dbReference type="Rhea" id="RHEA-COMP:10190"/>
        <dbReference type="Rhea" id="RHEA-COMP:10192"/>
        <dbReference type="ChEBI" id="CHEBI:15378"/>
        <dbReference type="ChEBI" id="CHEBI:57856"/>
        <dbReference type="ChEBI" id="CHEBI:59789"/>
        <dbReference type="ChEBI" id="CHEBI:74269"/>
        <dbReference type="ChEBI" id="CHEBI:74445"/>
        <dbReference type="EC" id="2.1.1.34"/>
    </reaction>
</comment>
<dbReference type="GO" id="GO:0002938">
    <property type="term" value="P:tRNA guanine ribose methylation"/>
    <property type="evidence" value="ECO:0007669"/>
    <property type="project" value="UniProtKB-UniRule"/>
</dbReference>
<evidence type="ECO:0000313" key="10">
    <source>
        <dbReference type="Proteomes" id="UP000006048"/>
    </source>
</evidence>
<dbReference type="Gene3D" id="3.40.1280.10">
    <property type="match status" value="1"/>
</dbReference>
<keyword evidence="3 7" id="KW-0808">Transferase</keyword>
<evidence type="ECO:0000256" key="6">
    <source>
        <dbReference type="ARBA" id="ARBA00022884"/>
    </source>
</evidence>
<dbReference type="GO" id="GO:0141100">
    <property type="term" value="F:tRNA (guanine(18)-2'-O)-methyltransferase activity"/>
    <property type="evidence" value="ECO:0007669"/>
    <property type="project" value="UniProtKB-UniRule"/>
</dbReference>
<comment type="function">
    <text evidence="7">Catalyzes the 2'-O methylation of guanosine at position 18 in tRNA.</text>
</comment>
<evidence type="ECO:0000256" key="2">
    <source>
        <dbReference type="ARBA" id="ARBA00022603"/>
    </source>
</evidence>
<dbReference type="Pfam" id="PF00588">
    <property type="entry name" value="SpoU_methylase"/>
    <property type="match status" value="1"/>
</dbReference>
<dbReference type="EC" id="2.1.1.34" evidence="7"/>
<dbReference type="EMBL" id="CP002959">
    <property type="protein sequence ID" value="AFM13396.1"/>
    <property type="molecule type" value="Genomic_DNA"/>
</dbReference>
<evidence type="ECO:0000256" key="5">
    <source>
        <dbReference type="ARBA" id="ARBA00022694"/>
    </source>
</evidence>
<evidence type="ECO:0000256" key="4">
    <source>
        <dbReference type="ARBA" id="ARBA00022691"/>
    </source>
</evidence>
<keyword evidence="10" id="KW-1185">Reference proteome</keyword>
<dbReference type="HAMAP" id="MF_02060">
    <property type="entry name" value="tRNA_methyltr_TrmH"/>
    <property type="match status" value="1"/>
</dbReference>
<dbReference type="OrthoDB" id="9794400at2"/>
<dbReference type="PATRIC" id="fig|869212.3.peg.2779"/>
<evidence type="ECO:0000313" key="9">
    <source>
        <dbReference type="EMBL" id="AFM13396.1"/>
    </source>
</evidence>
<dbReference type="InterPro" id="IPR001537">
    <property type="entry name" value="SpoU_MeTrfase"/>
</dbReference>
<dbReference type="Proteomes" id="UP000006048">
    <property type="component" value="Chromosome"/>
</dbReference>
<gene>
    <name evidence="7" type="primary">trmH</name>
    <name evidence="9" type="ordered locus">Turpa_2757</name>
</gene>
<protein>
    <recommendedName>
        <fullName evidence="7">tRNA (guanosine(18)-2'-O)-methyltransferase</fullName>
        <ecNumber evidence="7">2.1.1.34</ecNumber>
    </recommendedName>
    <alternativeName>
        <fullName evidence="7">tRNA [Gm18] methyltransferase</fullName>
    </alternativeName>
</protein>
<proteinExistence type="inferred from homology"/>
<evidence type="ECO:0000256" key="1">
    <source>
        <dbReference type="ARBA" id="ARBA00022555"/>
    </source>
</evidence>
<dbReference type="HOGENOM" id="CLU_021322_4_1_12"/>
<feature type="binding site" evidence="7">
    <location>
        <position position="168"/>
    </location>
    <ligand>
        <name>S-adenosyl-L-methionine</name>
        <dbReference type="ChEBI" id="CHEBI:59789"/>
    </ligand>
</feature>
<dbReference type="GO" id="GO:0000049">
    <property type="term" value="F:tRNA binding"/>
    <property type="evidence" value="ECO:0007669"/>
    <property type="project" value="UniProtKB-UniRule"/>
</dbReference>
<keyword evidence="1 7" id="KW-0820">tRNA-binding</keyword>
<accession>I4B7Y9</accession>
<organism evidence="9 10">
    <name type="scientific">Turneriella parva (strain ATCC BAA-1111 / DSM 21527 / NCTC 11395 / H)</name>
    <name type="common">Leptospira parva</name>
    <dbReference type="NCBI Taxonomy" id="869212"/>
    <lineage>
        <taxon>Bacteria</taxon>
        <taxon>Pseudomonadati</taxon>
        <taxon>Spirochaetota</taxon>
        <taxon>Spirochaetia</taxon>
        <taxon>Leptospirales</taxon>
        <taxon>Leptospiraceae</taxon>
        <taxon>Turneriella</taxon>
    </lineage>
</organism>
<feature type="domain" description="tRNA/rRNA methyltransferase SpoU type" evidence="8">
    <location>
        <begin position="30"/>
        <end position="188"/>
    </location>
</feature>
<evidence type="ECO:0000259" key="8">
    <source>
        <dbReference type="Pfam" id="PF00588"/>
    </source>
</evidence>
<dbReference type="PANTHER" id="PTHR43453:SF1">
    <property type="entry name" value="TRNA_RRNA METHYLTRANSFERASE SPOU TYPE DOMAIN-CONTAINING PROTEIN"/>
    <property type="match status" value="1"/>
</dbReference>
<comment type="similarity">
    <text evidence="7">Belongs to the class IV-like SAM-binding methyltransferase superfamily. RNA methyltransferase TrmH family.</text>
</comment>
<evidence type="ECO:0000256" key="3">
    <source>
        <dbReference type="ARBA" id="ARBA00022679"/>
    </source>
</evidence>
<name>I4B7Y9_TURPD</name>
<dbReference type="KEGG" id="tpx:Turpa_2757"/>
<dbReference type="InterPro" id="IPR029028">
    <property type="entry name" value="Alpha/beta_knot_MTases"/>
</dbReference>
<reference evidence="9 10" key="1">
    <citation type="submission" date="2012-06" db="EMBL/GenBank/DDBJ databases">
        <title>The complete chromosome of genome of Turneriella parva DSM 21527.</title>
        <authorList>
            <consortium name="US DOE Joint Genome Institute (JGI-PGF)"/>
            <person name="Lucas S."/>
            <person name="Han J."/>
            <person name="Lapidus A."/>
            <person name="Bruce D."/>
            <person name="Goodwin L."/>
            <person name="Pitluck S."/>
            <person name="Peters L."/>
            <person name="Kyrpides N."/>
            <person name="Mavromatis K."/>
            <person name="Ivanova N."/>
            <person name="Mikhailova N."/>
            <person name="Chertkov O."/>
            <person name="Detter J.C."/>
            <person name="Tapia R."/>
            <person name="Han C."/>
            <person name="Land M."/>
            <person name="Hauser L."/>
            <person name="Markowitz V."/>
            <person name="Cheng J.-F."/>
            <person name="Hugenholtz P."/>
            <person name="Woyke T."/>
            <person name="Wu D."/>
            <person name="Gronow S."/>
            <person name="Wellnitz S."/>
            <person name="Brambilla E."/>
            <person name="Klenk H.-P."/>
            <person name="Eisen J.A."/>
        </authorList>
    </citation>
    <scope>NUCLEOTIDE SEQUENCE [LARGE SCALE GENOMIC DNA]</scope>
    <source>
        <strain evidence="10">ATCC BAA-1111 / DSM 21527 / NCTC 11395 / H</strain>
    </source>
</reference>
<dbReference type="CDD" id="cd18092">
    <property type="entry name" value="SpoU-like_TrmH"/>
    <property type="match status" value="1"/>
</dbReference>
<dbReference type="AlphaFoldDB" id="I4B7Y9"/>
<dbReference type="RefSeq" id="WP_014803898.1">
    <property type="nucleotide sequence ID" value="NC_018020.1"/>
</dbReference>
<comment type="caution">
    <text evidence="7">Lacks conserved residue(s) required for the propagation of feature annotation.</text>
</comment>
<dbReference type="InterPro" id="IPR029026">
    <property type="entry name" value="tRNA_m1G_MTases_N"/>
</dbReference>
<keyword evidence="6 7" id="KW-0694">RNA-binding</keyword>
<keyword evidence="2 7" id="KW-0489">Methyltransferase</keyword>
<feature type="binding site" evidence="7">
    <location>
        <position position="125"/>
    </location>
    <ligand>
        <name>S-adenosyl-L-methionine</name>
        <dbReference type="ChEBI" id="CHEBI:59789"/>
    </ligand>
</feature>
<keyword evidence="4 7" id="KW-0949">S-adenosyl-L-methionine</keyword>
<sequence>MVTGDGDARFLTEKRRERLQAALANRTRRLTVLLEDIYDPLNASAVLRTADGLGIQDIHIAENRHAFNAHAKVAGRAASWLTIKKYRENFANTKVDFRIKPEGVQHSTAAAFAALKKDGYTVLATSPRGRSTPLRELDITKKYAIVLGSEHWGLSDWAIENADAAIALPMLGFTESYNISVTAAMILFYLSDRLRSETVDWGLSEEEKEQLWSDWTRLKR</sequence>
<evidence type="ECO:0000256" key="7">
    <source>
        <dbReference type="HAMAP-Rule" id="MF_02060"/>
    </source>
</evidence>
<dbReference type="STRING" id="869212.Turpa_2757"/>
<dbReference type="InterPro" id="IPR033671">
    <property type="entry name" value="TrmH"/>
</dbReference>